<evidence type="ECO:0000256" key="2">
    <source>
        <dbReference type="ARBA" id="ARBA00012652"/>
    </source>
</evidence>
<proteinExistence type="predicted"/>
<feature type="domain" description="Bacterial alpha-L-rhamnosidase N-terminal" evidence="5">
    <location>
        <begin position="186"/>
        <end position="349"/>
    </location>
</feature>
<comment type="catalytic activity">
    <reaction evidence="1">
        <text>Hydrolysis of terminal non-reducing alpha-L-rhamnose residues in alpha-L-rhamnosides.</text>
        <dbReference type="EC" id="3.2.1.40"/>
    </reaction>
</comment>
<evidence type="ECO:0000256" key="1">
    <source>
        <dbReference type="ARBA" id="ARBA00001445"/>
    </source>
</evidence>
<dbReference type="InterPro" id="IPR035398">
    <property type="entry name" value="Bac_rhamnosid_C"/>
</dbReference>
<dbReference type="InterPro" id="IPR012341">
    <property type="entry name" value="6hp_glycosidase-like_sf"/>
</dbReference>
<keyword evidence="3 8" id="KW-0378">Hydrolase</keyword>
<dbReference type="EC" id="3.2.1.40" evidence="2"/>
<feature type="domain" description="Alpha-L-rhamnosidase C-terminal" evidence="7">
    <location>
        <begin position="794"/>
        <end position="865"/>
    </location>
</feature>
<dbReference type="InterPro" id="IPR035396">
    <property type="entry name" value="Bac_rhamnosid6H"/>
</dbReference>
<feature type="domain" description="Alpha-L-rhamnosidase concanavalin-like" evidence="4">
    <location>
        <begin position="359"/>
        <end position="474"/>
    </location>
</feature>
<evidence type="ECO:0000259" key="6">
    <source>
        <dbReference type="Pfam" id="PF17389"/>
    </source>
</evidence>
<dbReference type="Gene3D" id="1.50.10.10">
    <property type="match status" value="1"/>
</dbReference>
<dbReference type="Gene3D" id="2.60.120.260">
    <property type="entry name" value="Galactose-binding domain-like"/>
    <property type="match status" value="3"/>
</dbReference>
<dbReference type="Gene3D" id="2.60.420.10">
    <property type="entry name" value="Maltose phosphorylase, domain 3"/>
    <property type="match status" value="1"/>
</dbReference>
<evidence type="ECO:0000313" key="8">
    <source>
        <dbReference type="EMBL" id="MBC8543714.1"/>
    </source>
</evidence>
<name>A0A926DU20_9FIRM</name>
<keyword evidence="9" id="KW-1185">Reference proteome</keyword>
<evidence type="ECO:0000256" key="3">
    <source>
        <dbReference type="ARBA" id="ARBA00022801"/>
    </source>
</evidence>
<dbReference type="Pfam" id="PF05592">
    <property type="entry name" value="Bac_rhamnosid"/>
    <property type="match status" value="1"/>
</dbReference>
<gene>
    <name evidence="8" type="ORF">H8730_09165</name>
</gene>
<dbReference type="SUPFAM" id="SSF48208">
    <property type="entry name" value="Six-hairpin glycosidases"/>
    <property type="match status" value="1"/>
</dbReference>
<evidence type="ECO:0000259" key="4">
    <source>
        <dbReference type="Pfam" id="PF05592"/>
    </source>
</evidence>
<reference evidence="8" key="1">
    <citation type="submission" date="2020-08" db="EMBL/GenBank/DDBJ databases">
        <title>Genome public.</title>
        <authorList>
            <person name="Liu C."/>
            <person name="Sun Q."/>
        </authorList>
    </citation>
    <scope>NUCLEOTIDE SEQUENCE</scope>
    <source>
        <strain evidence="8">NSJ-32</strain>
    </source>
</reference>
<dbReference type="AlphaFoldDB" id="A0A926DU20"/>
<evidence type="ECO:0000313" key="9">
    <source>
        <dbReference type="Proteomes" id="UP000657006"/>
    </source>
</evidence>
<evidence type="ECO:0000259" key="5">
    <source>
        <dbReference type="Pfam" id="PF08531"/>
    </source>
</evidence>
<dbReference type="Pfam" id="PF08531">
    <property type="entry name" value="Bac_rhamnosid_N"/>
    <property type="match status" value="1"/>
</dbReference>
<dbReference type="Pfam" id="PF17390">
    <property type="entry name" value="Bac_rhamnosid_C"/>
    <property type="match status" value="1"/>
</dbReference>
<dbReference type="GO" id="GO:0030596">
    <property type="term" value="F:alpha-L-rhamnosidase activity"/>
    <property type="evidence" value="ECO:0007669"/>
    <property type="project" value="UniProtKB-EC"/>
</dbReference>
<dbReference type="PANTHER" id="PTHR33307">
    <property type="entry name" value="ALPHA-RHAMNOSIDASE (EUROFUNG)"/>
    <property type="match status" value="1"/>
</dbReference>
<protein>
    <recommendedName>
        <fullName evidence="2">alpha-L-rhamnosidase</fullName>
        <ecNumber evidence="2">3.2.1.40</ecNumber>
    </recommendedName>
</protein>
<dbReference type="InterPro" id="IPR013737">
    <property type="entry name" value="Bac_rhamnosid_N"/>
</dbReference>
<feature type="domain" description="Alpha-L-rhamnosidase six-hairpin glycosidase" evidence="6">
    <location>
        <begin position="480"/>
        <end position="791"/>
    </location>
</feature>
<dbReference type="Proteomes" id="UP000657006">
    <property type="component" value="Unassembled WGS sequence"/>
</dbReference>
<dbReference type="InterPro" id="IPR008928">
    <property type="entry name" value="6-hairpin_glycosidase_sf"/>
</dbReference>
<dbReference type="Pfam" id="PF17389">
    <property type="entry name" value="Bac_rhamnosid6H"/>
    <property type="match status" value="1"/>
</dbReference>
<dbReference type="PANTHER" id="PTHR33307:SF6">
    <property type="entry name" value="ALPHA-RHAMNOSIDASE (EUROFUNG)-RELATED"/>
    <property type="match status" value="1"/>
</dbReference>
<dbReference type="RefSeq" id="WP_177715706.1">
    <property type="nucleotide sequence ID" value="NZ_JACRSQ010000012.1"/>
</dbReference>
<sequence>MSDHKIKWLCAPDQILLKEQDKKYGNTCKGEWIWPCAYVRGYLYKGFTVHGALKAAYVYYECDNAFDLFINKRAVGVSDAESSITDLVQEGYNTVHIRVYQTNRPEQFTSAIRGEIHLLYTDQREEVLYTDHSWEALRVGNFYEPDEPEDWLSREDYPRIEMVCDKIHPFFLRHSFYFKKRLIVKKTVSSAVLYASAKGLYKAFVNGNSVSDNKFVPGAMEEIYEYQEYDIRRFLDYGENTIGFITGNGWYNCRSWGELTAKKNMIWFRVKLAYTDGTSETVSSDDSCFIAFSPLADNDLQFGERYDARKEIPNWCKKGKTKGRWYPVQVLEETNERLCRQNYPPVKPVEYLHAVKKTQVSEQCFLFDFGVNVSGRVQIKIRNGQSGDRIIIRYYERFYPTEVLCDGPYLPVYFPEDAKGGKANWSVRNLDVYICKDASIQKYESEFTYTGFRYIAVEGLKEVADDTVQAVVMHQDLEENGIVITSYKPIMQLWEMAKRSYRGNIVGGPTDCPTREKNFWNGDIQTYAPAACWYMNNHEFLGRWSEHGRKIEYGVYGWEDEEYILPWTLFWFYGDRTILEKKYRSILQLADRRKKDERNDLTRHAHAPYCDHLSLVNVPADFFADCYYCLMLQRISQIAEILGDQRTADAYRQKRILSAQAFHKKYYLEEGFDYSPRCQSAIVLALAFGLTPKECRSKTASQLNEYVIKNGYHITTGYMATPFLLGILCDYGYRDTAWRLIHQTEYPSWRYLIQTGATTMTENWEGCATNDLYASMNHYGFGSISSWFFESLGGIRVFDGTPGFRKIVLRPVIIPQIGAFEAKYKTQTGIVRVAWIVQGDFVDIKIEIPEGSSAAVTLPNGETKALSSGRFEFHKMRY</sequence>
<dbReference type="EMBL" id="JACRSQ010000012">
    <property type="protein sequence ID" value="MBC8543714.1"/>
    <property type="molecule type" value="Genomic_DNA"/>
</dbReference>
<comment type="caution">
    <text evidence="8">The sequence shown here is derived from an EMBL/GenBank/DDBJ whole genome shotgun (WGS) entry which is preliminary data.</text>
</comment>
<dbReference type="InterPro" id="IPR016007">
    <property type="entry name" value="Alpha_rhamnosid"/>
</dbReference>
<dbReference type="GO" id="GO:0005975">
    <property type="term" value="P:carbohydrate metabolic process"/>
    <property type="evidence" value="ECO:0007669"/>
    <property type="project" value="InterPro"/>
</dbReference>
<accession>A0A926DU20</accession>
<evidence type="ECO:0000259" key="7">
    <source>
        <dbReference type="Pfam" id="PF17390"/>
    </source>
</evidence>
<dbReference type="InterPro" id="IPR008902">
    <property type="entry name" value="Rhamnosid_concanavalin"/>
</dbReference>
<organism evidence="8 9">
    <name type="scientific">Bianquea renquensis</name>
    <dbReference type="NCBI Taxonomy" id="2763661"/>
    <lineage>
        <taxon>Bacteria</taxon>
        <taxon>Bacillati</taxon>
        <taxon>Bacillota</taxon>
        <taxon>Clostridia</taxon>
        <taxon>Eubacteriales</taxon>
        <taxon>Bianqueaceae</taxon>
        <taxon>Bianquea</taxon>
    </lineage>
</organism>